<name>A0ABN9VDB8_9DINO</name>
<reference evidence="1" key="1">
    <citation type="submission" date="2023-10" db="EMBL/GenBank/DDBJ databases">
        <authorList>
            <person name="Chen Y."/>
            <person name="Shah S."/>
            <person name="Dougan E. K."/>
            <person name="Thang M."/>
            <person name="Chan C."/>
        </authorList>
    </citation>
    <scope>NUCLEOTIDE SEQUENCE [LARGE SCALE GENOMIC DNA]</scope>
</reference>
<comment type="caution">
    <text evidence="1">The sequence shown here is derived from an EMBL/GenBank/DDBJ whole genome shotgun (WGS) entry which is preliminary data.</text>
</comment>
<protein>
    <submittedName>
        <fullName evidence="1">Uncharacterized protein</fullName>
    </submittedName>
</protein>
<sequence length="412" mass="46218">MARVIVGRACLLQCGFQLRIRSVSLKASDFEDILSGGSASVAVTAAAFQGSALFALSQSARGHVLADLARLLDCDIHGISNIADPKPGHCSNGTRRGIHRAGYDWLRRESRIECKSAMMMWKHSTKTWGFQFSNVKIACAGVRKDAAFDELILVLYTPRMLYFYRHDGQFQMSAQGKRTETQGHQIFLLSQRGVEDWSDALDIVLSKLDASTNGCCRLLAMPIADPRVSTVLNRRDCVTRHVYSGVPLADLSSTQRGKTIEALARRVDEILHPGAQINPPHVDLSTSDVYRRASHQAEYDWHRDNIRVECKSAQLLWDAYYPRWRFSFAGVKMGMPPIFDELQLGLYTPRGIYVYRHNLAFGLCSNGVATGPIGHSIQIYGPRWETCWFRALTVIFDKLGRSGCVRVAFVQW</sequence>
<dbReference type="Proteomes" id="UP001189429">
    <property type="component" value="Unassembled WGS sequence"/>
</dbReference>
<organism evidence="1 2">
    <name type="scientific">Prorocentrum cordatum</name>
    <dbReference type="NCBI Taxonomy" id="2364126"/>
    <lineage>
        <taxon>Eukaryota</taxon>
        <taxon>Sar</taxon>
        <taxon>Alveolata</taxon>
        <taxon>Dinophyceae</taxon>
        <taxon>Prorocentrales</taxon>
        <taxon>Prorocentraceae</taxon>
        <taxon>Prorocentrum</taxon>
    </lineage>
</organism>
<keyword evidence="2" id="KW-1185">Reference proteome</keyword>
<evidence type="ECO:0000313" key="2">
    <source>
        <dbReference type="Proteomes" id="UP001189429"/>
    </source>
</evidence>
<gene>
    <name evidence="1" type="ORF">PCOR1329_LOCUS56945</name>
</gene>
<proteinExistence type="predicted"/>
<dbReference type="EMBL" id="CAUYUJ010017024">
    <property type="protein sequence ID" value="CAK0870986.1"/>
    <property type="molecule type" value="Genomic_DNA"/>
</dbReference>
<evidence type="ECO:0000313" key="1">
    <source>
        <dbReference type="EMBL" id="CAK0870986.1"/>
    </source>
</evidence>
<accession>A0ABN9VDB8</accession>